<dbReference type="GO" id="GO:0005829">
    <property type="term" value="C:cytosol"/>
    <property type="evidence" value="ECO:0007669"/>
    <property type="project" value="TreeGrafter"/>
</dbReference>
<name>A0A382QT26_9ZZZZ</name>
<evidence type="ECO:0000256" key="2">
    <source>
        <dbReference type="ARBA" id="ARBA00022670"/>
    </source>
</evidence>
<keyword evidence="4" id="KW-0378">Hydrolase</keyword>
<dbReference type="PANTHER" id="PTHR43330">
    <property type="entry name" value="METHIONINE AMINOPEPTIDASE"/>
    <property type="match status" value="1"/>
</dbReference>
<dbReference type="NCBIfam" id="TIGR00500">
    <property type="entry name" value="met_pdase_I"/>
    <property type="match status" value="1"/>
</dbReference>
<dbReference type="SUPFAM" id="SSF55920">
    <property type="entry name" value="Creatinase/aminopeptidase"/>
    <property type="match status" value="1"/>
</dbReference>
<keyword evidence="3" id="KW-0479">Metal-binding</keyword>
<dbReference type="InterPro" id="IPR001714">
    <property type="entry name" value="Pept_M24_MAP"/>
</dbReference>
<keyword evidence="1" id="KW-0031">Aminopeptidase</keyword>
<dbReference type="InterPro" id="IPR000994">
    <property type="entry name" value="Pept_M24"/>
</dbReference>
<reference evidence="6" key="1">
    <citation type="submission" date="2018-05" db="EMBL/GenBank/DDBJ databases">
        <authorList>
            <person name="Lanie J.A."/>
            <person name="Ng W.-L."/>
            <person name="Kazmierczak K.M."/>
            <person name="Andrzejewski T.M."/>
            <person name="Davidsen T.M."/>
            <person name="Wayne K.J."/>
            <person name="Tettelin H."/>
            <person name="Glass J.I."/>
            <person name="Rusch D."/>
            <person name="Podicherti R."/>
            <person name="Tsui H.-C.T."/>
            <person name="Winkler M.E."/>
        </authorList>
    </citation>
    <scope>NUCLEOTIDE SEQUENCE</scope>
</reference>
<dbReference type="GO" id="GO:0070006">
    <property type="term" value="F:metalloaminopeptidase activity"/>
    <property type="evidence" value="ECO:0007669"/>
    <property type="project" value="InterPro"/>
</dbReference>
<evidence type="ECO:0000313" key="6">
    <source>
        <dbReference type="EMBL" id="SVC88616.1"/>
    </source>
</evidence>
<dbReference type="Pfam" id="PF00557">
    <property type="entry name" value="Peptidase_M24"/>
    <property type="match status" value="1"/>
</dbReference>
<keyword evidence="2" id="KW-0645">Protease</keyword>
<evidence type="ECO:0000256" key="1">
    <source>
        <dbReference type="ARBA" id="ARBA00022438"/>
    </source>
</evidence>
<evidence type="ECO:0000256" key="4">
    <source>
        <dbReference type="ARBA" id="ARBA00022801"/>
    </source>
</evidence>
<proteinExistence type="inferred from homology"/>
<dbReference type="InterPro" id="IPR036005">
    <property type="entry name" value="Creatinase/aminopeptidase-like"/>
</dbReference>
<dbReference type="AlphaFoldDB" id="A0A382QT26"/>
<dbReference type="EMBL" id="UINC01116698">
    <property type="protein sequence ID" value="SVC88616.1"/>
    <property type="molecule type" value="Genomic_DNA"/>
</dbReference>
<sequence>MNNYSEKFEKMRNAGKLASQTLDMLTDYVKPGISTDKIDQLSYEFINDNGGYSAPLYYRGFKKSLCTSLNHVVCHGIPSDRILDDGDAVNIDVTAIVNEYYGDTSRMFTVGDISIKAKNLIDATYESMMKAIKILKPGITLGDIGFEIQSFVEDKGFSVVRDFCGHGISNIFHEPPNVLHYGKKNTGIELKPGMTFTIEPMINAGKLDVKVLNDGWTAVTKDKSLSAQFEHTVGITEDSHEIFTESVKDYRKPPYN</sequence>
<dbReference type="Gene3D" id="3.90.230.10">
    <property type="entry name" value="Creatinase/methionine aminopeptidase superfamily"/>
    <property type="match status" value="1"/>
</dbReference>
<dbReference type="PROSITE" id="PS00680">
    <property type="entry name" value="MAP_1"/>
    <property type="match status" value="1"/>
</dbReference>
<dbReference type="PANTHER" id="PTHR43330:SF27">
    <property type="entry name" value="METHIONINE AMINOPEPTIDASE"/>
    <property type="match status" value="1"/>
</dbReference>
<dbReference type="HAMAP" id="MF_01974">
    <property type="entry name" value="MetAP_1"/>
    <property type="match status" value="1"/>
</dbReference>
<dbReference type="InterPro" id="IPR002467">
    <property type="entry name" value="Pept_M24A_MAP1"/>
</dbReference>
<evidence type="ECO:0000256" key="3">
    <source>
        <dbReference type="ARBA" id="ARBA00022723"/>
    </source>
</evidence>
<protein>
    <recommendedName>
        <fullName evidence="5">Peptidase M24 domain-containing protein</fullName>
    </recommendedName>
</protein>
<accession>A0A382QT26</accession>
<gene>
    <name evidence="6" type="ORF">METZ01_LOCUS341470</name>
</gene>
<dbReference type="GO" id="GO:0046872">
    <property type="term" value="F:metal ion binding"/>
    <property type="evidence" value="ECO:0007669"/>
    <property type="project" value="UniProtKB-KW"/>
</dbReference>
<feature type="domain" description="Peptidase M24" evidence="5">
    <location>
        <begin position="9"/>
        <end position="237"/>
    </location>
</feature>
<evidence type="ECO:0000259" key="5">
    <source>
        <dbReference type="Pfam" id="PF00557"/>
    </source>
</evidence>
<dbReference type="PRINTS" id="PR00599">
    <property type="entry name" value="MAPEPTIDASE"/>
</dbReference>
<dbReference type="CDD" id="cd01086">
    <property type="entry name" value="MetAP1"/>
    <property type="match status" value="1"/>
</dbReference>
<dbReference type="GO" id="GO:0006508">
    <property type="term" value="P:proteolysis"/>
    <property type="evidence" value="ECO:0007669"/>
    <property type="project" value="UniProtKB-KW"/>
</dbReference>
<organism evidence="6">
    <name type="scientific">marine metagenome</name>
    <dbReference type="NCBI Taxonomy" id="408172"/>
    <lineage>
        <taxon>unclassified sequences</taxon>
        <taxon>metagenomes</taxon>
        <taxon>ecological metagenomes</taxon>
    </lineage>
</organism>